<comment type="caution">
    <text evidence="1">The sequence shown here is derived from an EMBL/GenBank/DDBJ whole genome shotgun (WGS) entry which is preliminary data.</text>
</comment>
<dbReference type="EMBL" id="JARBDR010000214">
    <property type="protein sequence ID" value="KAJ8318144.1"/>
    <property type="molecule type" value="Genomic_DNA"/>
</dbReference>
<evidence type="ECO:0000313" key="2">
    <source>
        <dbReference type="Proteomes" id="UP001217089"/>
    </source>
</evidence>
<sequence>MIKNILKTTYQKIFLSNKKVFKITKANFKHFCVITTMHYRFNFYQIYQCINRNRNCSSCNFQELN</sequence>
<reference evidence="1 2" key="1">
    <citation type="submission" date="2022-12" db="EMBL/GenBank/DDBJ databases">
        <title>Chromosome-level genome of Tegillarca granosa.</title>
        <authorList>
            <person name="Kim J."/>
        </authorList>
    </citation>
    <scope>NUCLEOTIDE SEQUENCE [LARGE SCALE GENOMIC DNA]</scope>
    <source>
        <strain evidence="1">Teg-2019</strain>
        <tissue evidence="1">Adductor muscle</tissue>
    </source>
</reference>
<keyword evidence="2" id="KW-1185">Reference proteome</keyword>
<organism evidence="1 2">
    <name type="scientific">Tegillarca granosa</name>
    <name type="common">Malaysian cockle</name>
    <name type="synonym">Anadara granosa</name>
    <dbReference type="NCBI Taxonomy" id="220873"/>
    <lineage>
        <taxon>Eukaryota</taxon>
        <taxon>Metazoa</taxon>
        <taxon>Spiralia</taxon>
        <taxon>Lophotrochozoa</taxon>
        <taxon>Mollusca</taxon>
        <taxon>Bivalvia</taxon>
        <taxon>Autobranchia</taxon>
        <taxon>Pteriomorphia</taxon>
        <taxon>Arcoida</taxon>
        <taxon>Arcoidea</taxon>
        <taxon>Arcidae</taxon>
        <taxon>Tegillarca</taxon>
    </lineage>
</organism>
<name>A0ABQ9FLJ1_TEGGR</name>
<protein>
    <submittedName>
        <fullName evidence="1">Uncharacterized protein</fullName>
    </submittedName>
</protein>
<proteinExistence type="predicted"/>
<gene>
    <name evidence="1" type="ORF">KUTeg_003235</name>
</gene>
<accession>A0ABQ9FLJ1</accession>
<evidence type="ECO:0000313" key="1">
    <source>
        <dbReference type="EMBL" id="KAJ8318144.1"/>
    </source>
</evidence>
<dbReference type="Proteomes" id="UP001217089">
    <property type="component" value="Unassembled WGS sequence"/>
</dbReference>